<organism evidence="1 2">
    <name type="scientific">Juglans regia</name>
    <name type="common">English walnut</name>
    <dbReference type="NCBI Taxonomy" id="51240"/>
    <lineage>
        <taxon>Eukaryota</taxon>
        <taxon>Viridiplantae</taxon>
        <taxon>Streptophyta</taxon>
        <taxon>Embryophyta</taxon>
        <taxon>Tracheophyta</taxon>
        <taxon>Spermatophyta</taxon>
        <taxon>Magnoliopsida</taxon>
        <taxon>eudicotyledons</taxon>
        <taxon>Gunneridae</taxon>
        <taxon>Pentapetalae</taxon>
        <taxon>rosids</taxon>
        <taxon>fabids</taxon>
        <taxon>Fagales</taxon>
        <taxon>Juglandaceae</taxon>
        <taxon>Juglans</taxon>
    </lineage>
</organism>
<dbReference type="InterPro" id="IPR044821">
    <property type="entry name" value="At1g28695/At4g15970-like"/>
</dbReference>
<evidence type="ECO:0000313" key="1">
    <source>
        <dbReference type="Proteomes" id="UP000235220"/>
    </source>
</evidence>
<dbReference type="OrthoDB" id="540503at2759"/>
<dbReference type="KEGG" id="jre:108981816"/>
<keyword evidence="1" id="KW-1185">Reference proteome</keyword>
<dbReference type="InterPro" id="IPR005069">
    <property type="entry name" value="Nucl-diP-sugar_transferase"/>
</dbReference>
<dbReference type="RefSeq" id="XP_035546421.1">
    <property type="nucleotide sequence ID" value="XM_035690528.1"/>
</dbReference>
<dbReference type="PANTHER" id="PTHR46038">
    <property type="entry name" value="EXPRESSED PROTEIN-RELATED"/>
    <property type="match status" value="1"/>
</dbReference>
<dbReference type="AlphaFoldDB" id="A0A6P9EGG5"/>
<gene>
    <name evidence="2" type="primary">LOC108981816</name>
</gene>
<reference evidence="2" key="1">
    <citation type="submission" date="2025-08" db="UniProtKB">
        <authorList>
            <consortium name="RefSeq"/>
        </authorList>
    </citation>
    <scope>IDENTIFICATION</scope>
    <source>
        <tissue evidence="2">Leaves</tissue>
    </source>
</reference>
<dbReference type="Pfam" id="PF03407">
    <property type="entry name" value="Nucleotid_trans"/>
    <property type="match status" value="1"/>
</dbReference>
<proteinExistence type="predicted"/>
<dbReference type="GeneID" id="108981816"/>
<dbReference type="Gramene" id="Jr06_16900_p1">
    <property type="protein sequence ID" value="cds.Jr06_16900_p1"/>
    <property type="gene ID" value="Jr06_16900"/>
</dbReference>
<name>A0A6P9EGG5_JUGRE</name>
<sequence length="400" mass="46016">MDQTDYQRIEKEEEVFYSEDQQQLGMTISEVALETSCSPDNINKTTISIGHHVFLRRLAKATLLLFGGIAVLSLILHNSNSTFRFLPTSSFYRSGSPSTENYCSWVLDRVLRNASMEDGTVILTTLNEAWAEPNSMFDIFLESFRIGNGTQRLLNHLVIICMDQKAYARCLALNFHCYHPDTKGVNYTSEAVFLTNTYLEMMWARIDLFASILEMGYNFVFTDTDIMWLRDPFQHFYSEADFQIACDQFYGNSYDVNNRPNGGFNFVKSNNRTIQFYKFWYTSREAYPGKHDQDVLNMIKGDPFITNIGLKMRFLDTAYFGGFCEPSRDLNRVCTMHANCCIGLENKVHDLRILLDDWKKYMSLLPNMTASPPSSWSVPQACRASFNHLPKNKTPGLGNR</sequence>
<accession>A0A6P9EGG5</accession>
<dbReference type="PANTHER" id="PTHR46038:SF38">
    <property type="entry name" value="GLYCOSYLTRANSFERASE-RELATED"/>
    <property type="match status" value="1"/>
</dbReference>
<protein>
    <submittedName>
        <fullName evidence="2">Uncharacterized protein At4g15970-like</fullName>
    </submittedName>
</protein>
<dbReference type="Proteomes" id="UP000235220">
    <property type="component" value="Chromosome 6"/>
</dbReference>
<evidence type="ECO:0000313" key="2">
    <source>
        <dbReference type="RefSeq" id="XP_035546421.1"/>
    </source>
</evidence>